<keyword evidence="3" id="KW-1185">Reference proteome</keyword>
<sequence length="1054" mass="116297">MDSFQPPYQFTRAPPPPSADPHVSHQIPPPAPPQGSWYSGQFQYHPSFSPSPPPPPPHQWGSLPPPQSDHFPPPLYDAHHNPPYPAHPHHTQYPPPPPPPPPPRPPRPQIPPPSHPPQPYTQVNQEWETAKWAHQSSWDYPAHSNEEDWASRAKAWAAARAATENQHPQSHFPSMGRLEEHTYYNNQYPQVADFHYQDRPQASVPVSSYQSFPVQAEPLNKPPLVHQQEPSSISSVQSSYAPDVHFLYTAKDGNFSGEAGTAFPYHQRLTSPSVHQQEVPSSYSSVTGKEDVTGGQYHDQPPLPAASRSMLTEPAQFAYGNQSMEPMADPYDQPLEFAPRFNYDNNPRMQSSYPDSVASVSTESIAALPPLHPWTPSVAPSVSYPSTLTFLSAPQHDPSLGIPPVPGPPAPMFGRAPGSSFQPAIPSVAAPAGLGVGTLLHPATFPGDAYGAAMGSERPKKAAVPNWLREEIIKKKATIVNSLLVHIEEETQSVEDETVDKSVGKGDQAASKSIDSTKSTEEEDDDEDYVEAARTAAINQEIKRILTEVLLKVTNELFDEIATEVLSEDDLISNADHDTYAPNHKLLPPPPAFPAAKASARILVPANAKESEADNVTERSSSGAPGDVLGLASYASDDDDVIHSSNDHLSSNSTVHILSSNNEHRENKHDAVKSGHLNAETEEPKHNGPVNLEEDHSNSPSIRAQGNHSVEAVNMAYHGLCKDLDSGDIGPVFNSAAASLGGKDDAGADDASKTKSNRGKLIASKPEVPPVGDNVRKSTKEDCQERDTGRHDKHESKRSSSARDSAEEIGGGKVRDEENRGRHDERLKKKEKIEDYTGRHDRHASKRSSSARDSAEDVGSGKVRDEENRGRHDERLKKKDKIEDYNDHKESAKELANYKEKTKEAESRKRSSCPEVKEGMRERKRVMELGDKDDFDRKREQMKDEKADRSRNKVASDASKHRTRHSSSDGSKGRYGKDNSVVRNSDESSDEAFESSRRMMSSKKCHLSPSPARSKNRQFLPSPHSKHQRRHSPYSSLESSRGRRSRSRSPRGHK</sequence>
<evidence type="ECO:0000256" key="1">
    <source>
        <dbReference type="SAM" id="MobiDB-lite"/>
    </source>
</evidence>
<reference evidence="2" key="1">
    <citation type="submission" date="2023-05" db="EMBL/GenBank/DDBJ databases">
        <title>Nepenthes gracilis genome sequencing.</title>
        <authorList>
            <person name="Fukushima K."/>
        </authorList>
    </citation>
    <scope>NUCLEOTIDE SEQUENCE</scope>
    <source>
        <strain evidence="2">SING2019-196</strain>
    </source>
</reference>
<dbReference type="EMBL" id="BSYO01000033">
    <property type="protein sequence ID" value="GMH27656.1"/>
    <property type="molecule type" value="Genomic_DNA"/>
</dbReference>
<comment type="caution">
    <text evidence="2">The sequence shown here is derived from an EMBL/GenBank/DDBJ whole genome shotgun (WGS) entry which is preliminary data.</text>
</comment>
<feature type="compositionally biased region" description="Basic and acidic residues" evidence="1">
    <location>
        <begin position="862"/>
        <end position="909"/>
    </location>
</feature>
<feature type="region of interest" description="Disordered" evidence="1">
    <location>
        <begin position="1"/>
        <end position="171"/>
    </location>
</feature>
<feature type="compositionally biased region" description="Pro residues" evidence="1">
    <location>
        <begin position="49"/>
        <end position="75"/>
    </location>
</feature>
<proteinExistence type="predicted"/>
<name>A0AAD3TE93_NEPGR</name>
<feature type="compositionally biased region" description="Low complexity" evidence="1">
    <location>
        <begin position="152"/>
        <end position="162"/>
    </location>
</feature>
<feature type="compositionally biased region" description="Basic and acidic residues" evidence="1">
    <location>
        <begin position="742"/>
        <end position="753"/>
    </location>
</feature>
<evidence type="ECO:0000313" key="3">
    <source>
        <dbReference type="Proteomes" id="UP001279734"/>
    </source>
</evidence>
<feature type="compositionally biased region" description="Basic residues" evidence="1">
    <location>
        <begin position="1042"/>
        <end position="1054"/>
    </location>
</feature>
<dbReference type="Proteomes" id="UP001279734">
    <property type="component" value="Unassembled WGS sequence"/>
</dbReference>
<dbReference type="Pfam" id="PF15996">
    <property type="entry name" value="PNISR"/>
    <property type="match status" value="1"/>
</dbReference>
<feature type="compositionally biased region" description="Basic and acidic residues" evidence="1">
    <location>
        <begin position="774"/>
        <end position="798"/>
    </location>
</feature>
<gene>
    <name evidence="2" type="ORF">Nepgr_029499</name>
</gene>
<evidence type="ECO:0000313" key="2">
    <source>
        <dbReference type="EMBL" id="GMH27656.1"/>
    </source>
</evidence>
<feature type="compositionally biased region" description="Basic and acidic residues" evidence="1">
    <location>
        <begin position="813"/>
        <end position="839"/>
    </location>
</feature>
<organism evidence="2 3">
    <name type="scientific">Nepenthes gracilis</name>
    <name type="common">Slender pitcher plant</name>
    <dbReference type="NCBI Taxonomy" id="150966"/>
    <lineage>
        <taxon>Eukaryota</taxon>
        <taxon>Viridiplantae</taxon>
        <taxon>Streptophyta</taxon>
        <taxon>Embryophyta</taxon>
        <taxon>Tracheophyta</taxon>
        <taxon>Spermatophyta</taxon>
        <taxon>Magnoliopsida</taxon>
        <taxon>eudicotyledons</taxon>
        <taxon>Gunneridae</taxon>
        <taxon>Pentapetalae</taxon>
        <taxon>Caryophyllales</taxon>
        <taxon>Nepenthaceae</taxon>
        <taxon>Nepenthes</taxon>
    </lineage>
</organism>
<feature type="region of interest" description="Disordered" evidence="1">
    <location>
        <begin position="679"/>
        <end position="704"/>
    </location>
</feature>
<feature type="region of interest" description="Disordered" evidence="1">
    <location>
        <begin position="492"/>
        <end position="529"/>
    </location>
</feature>
<feature type="region of interest" description="Disordered" evidence="1">
    <location>
        <begin position="739"/>
        <end position="1054"/>
    </location>
</feature>
<dbReference type="AlphaFoldDB" id="A0AAD3TE93"/>
<accession>A0AAD3TE93</accession>
<dbReference type="InterPro" id="IPR031937">
    <property type="entry name" value="PNISR"/>
</dbReference>
<feature type="compositionally biased region" description="Basic and acidic residues" evidence="1">
    <location>
        <begin position="915"/>
        <end position="951"/>
    </location>
</feature>
<feature type="region of interest" description="Disordered" evidence="1">
    <location>
        <begin position="284"/>
        <end position="306"/>
    </location>
</feature>
<protein>
    <submittedName>
        <fullName evidence="2">Uncharacterized protein</fullName>
    </submittedName>
</protein>
<feature type="region of interest" description="Disordered" evidence="1">
    <location>
        <begin position="609"/>
        <end position="632"/>
    </location>
</feature>
<feature type="compositionally biased region" description="Pro residues" evidence="1">
    <location>
        <begin position="93"/>
        <end position="119"/>
    </location>
</feature>